<dbReference type="PANTHER" id="PTHR12965">
    <property type="entry name" value="VACUOLAR PROTEIN SORTING 54"/>
    <property type="match status" value="1"/>
</dbReference>
<dbReference type="GO" id="GO:0015031">
    <property type="term" value="P:protein transport"/>
    <property type="evidence" value="ECO:0007669"/>
    <property type="project" value="UniProtKB-KW"/>
</dbReference>
<keyword evidence="4" id="KW-0813">Transport</keyword>
<dbReference type="GO" id="GO:0019905">
    <property type="term" value="F:syntaxin binding"/>
    <property type="evidence" value="ECO:0007669"/>
    <property type="project" value="TreeGrafter"/>
</dbReference>
<evidence type="ECO:0000256" key="1">
    <source>
        <dbReference type="ARBA" id="ARBA00004601"/>
    </source>
</evidence>
<dbReference type="EMBL" id="JAPTSV010000006">
    <property type="protein sequence ID" value="KAJ1526654.1"/>
    <property type="molecule type" value="Genomic_DNA"/>
</dbReference>
<dbReference type="PANTHER" id="PTHR12965:SF0">
    <property type="entry name" value="VACUOLAR PROTEIN SORTING-ASSOCIATED PROTEIN 54"/>
    <property type="match status" value="1"/>
</dbReference>
<evidence type="ECO:0000313" key="12">
    <source>
        <dbReference type="Proteomes" id="UP001075354"/>
    </source>
</evidence>
<dbReference type="Gene3D" id="6.10.250.860">
    <property type="match status" value="1"/>
</dbReference>
<reference evidence="11" key="1">
    <citation type="submission" date="2022-12" db="EMBL/GenBank/DDBJ databases">
        <title>Chromosome-level genome assembly of the bean flower thrips Megalurothrips usitatus.</title>
        <authorList>
            <person name="Ma L."/>
            <person name="Liu Q."/>
            <person name="Li H."/>
            <person name="Cai W."/>
        </authorList>
    </citation>
    <scope>NUCLEOTIDE SEQUENCE</scope>
    <source>
        <strain evidence="11">Cailab_2022a</strain>
    </source>
</reference>
<dbReference type="GO" id="GO:0005829">
    <property type="term" value="C:cytosol"/>
    <property type="evidence" value="ECO:0007669"/>
    <property type="project" value="GOC"/>
</dbReference>
<protein>
    <recommendedName>
        <fullName evidence="3">Vacuolar protein sorting-associated protein 54</fullName>
    </recommendedName>
</protein>
<gene>
    <name evidence="11" type="ORF">ONE63_008238</name>
</gene>
<dbReference type="GO" id="GO:0000938">
    <property type="term" value="C:GARP complex"/>
    <property type="evidence" value="ECO:0007669"/>
    <property type="project" value="InterPro"/>
</dbReference>
<keyword evidence="7" id="KW-0175">Coiled coil</keyword>
<accession>A0AAV7XN18</accession>
<keyword evidence="5" id="KW-0653">Protein transport</keyword>
<sequence length="1031" mass="114218">MMATLPHPSDPRRDWSSCKYCSSVKFKALQDFTWHLRERHCTREGGSYVCRYGQNGVCSSLPVDGVSDADYEDHVLRHHVGITSLAAGTANGSSLQLANVEGRRSSGNLSRRVSYSDAPSLVTEGTKWTVYSGSQNLPAALNDPNRGKQKDFFTKLWGDSFVERTDIPPSPYLPEITPAHFELYLRKIGKRYKKHERMKVTTPQPVENSQLLHSFPNLRVPPSRTPDKLKLEVDAIPRIFLQSNFSLSDNETFSAVYHASGTEPGMGASSSSAIGLSSGKLLQEQLSHYLDMVEVQIAHQVAHKSDAFFLAMRSHDALMEQMTETITVVKSLRSSVKHLDETLVQDSLKILKLKRARSNYVRVYQKLKLMASVRETQPMIQLLLSTPDYVAALDLIQTSQEMLKQELPGILSFRHLGSQLHEMGRLIDKMLSAEFERYATADLNRPLDGLQGVLEGDKLVSIILGLLRQKHFNFIDTYKSEAFTTIRAVVKQLVIEVVAASDGISNEADLSLGDQMQILSVTEWFGLIQRATDTLKNLVLHVKAVYDVMRDAADVSAGVSRSSSQESKSTEENAGRLVSVCEPPDIFLSPEEHERVCNKLDEMLGAVCDSVHERCAQLLCAQPSSSQSASASSSAHSHNNSVVNGSSVGNNNSHISNPTVGWLVERTTPSQVCSLNKLVENFCEICQQVSGRQSTALRSAFKMQASKFVVRFHQERRNKLSLILDSERWRQADVPAEFQALVARIHSTGIFGPSRSESKAEDNDSEQSISDILQVGNESFAVVGTVLLLVKMTADYCSCASALPVCASALARSVAELLMHFNSRCCQLVLGAGALQSAGLDTITTTNLALASRALQLLLWLIPHVRVHFMGLLSTNSANSTGNALMRTSPSNPLVQLDTVERDVASHVQEIETKVLTIVSSLLSVQLDRWEVKPPVPSQPFRNISRHLSKLHKAIGSIMPEEQVQRLYRGMHRNFKDRVWDHLARIGAVNNGGPQHGVVTAELTFYLETFRSLKVLPLEELGDQTLAEVWR</sequence>
<feature type="domain" description="Vacuolar protein sorting-associated protein 54 N-terminal" evidence="10">
    <location>
        <begin position="284"/>
        <end position="491"/>
    </location>
</feature>
<dbReference type="GO" id="GO:0042147">
    <property type="term" value="P:retrograde transport, endosome to Golgi"/>
    <property type="evidence" value="ECO:0007669"/>
    <property type="project" value="InterPro"/>
</dbReference>
<dbReference type="Proteomes" id="UP001075354">
    <property type="component" value="Chromosome 6"/>
</dbReference>
<evidence type="ECO:0000256" key="4">
    <source>
        <dbReference type="ARBA" id="ARBA00022448"/>
    </source>
</evidence>
<dbReference type="GO" id="GO:0006896">
    <property type="term" value="P:Golgi to vacuole transport"/>
    <property type="evidence" value="ECO:0007669"/>
    <property type="project" value="TreeGrafter"/>
</dbReference>
<comment type="similarity">
    <text evidence="2">Belongs to the VPS54 family.</text>
</comment>
<evidence type="ECO:0000256" key="6">
    <source>
        <dbReference type="ARBA" id="ARBA00023034"/>
    </source>
</evidence>
<comment type="caution">
    <text evidence="11">The sequence shown here is derived from an EMBL/GenBank/DDBJ whole genome shotgun (WGS) entry which is preliminary data.</text>
</comment>
<feature type="region of interest" description="Disordered" evidence="8">
    <location>
        <begin position="629"/>
        <end position="652"/>
    </location>
</feature>
<evidence type="ECO:0000256" key="7">
    <source>
        <dbReference type="ARBA" id="ARBA00023054"/>
    </source>
</evidence>
<feature type="domain" description="Vacuolar protein sorting-associated protein 54 C-terminal" evidence="9">
    <location>
        <begin position="777"/>
        <end position="921"/>
    </location>
</feature>
<proteinExistence type="inferred from homology"/>
<keyword evidence="12" id="KW-1185">Reference proteome</keyword>
<evidence type="ECO:0000256" key="5">
    <source>
        <dbReference type="ARBA" id="ARBA00022927"/>
    </source>
</evidence>
<dbReference type="InterPro" id="IPR019515">
    <property type="entry name" value="VPS54_N"/>
</dbReference>
<organism evidence="11 12">
    <name type="scientific">Megalurothrips usitatus</name>
    <name type="common">bean blossom thrips</name>
    <dbReference type="NCBI Taxonomy" id="439358"/>
    <lineage>
        <taxon>Eukaryota</taxon>
        <taxon>Metazoa</taxon>
        <taxon>Ecdysozoa</taxon>
        <taxon>Arthropoda</taxon>
        <taxon>Hexapoda</taxon>
        <taxon>Insecta</taxon>
        <taxon>Pterygota</taxon>
        <taxon>Neoptera</taxon>
        <taxon>Paraneoptera</taxon>
        <taxon>Thysanoptera</taxon>
        <taxon>Terebrantia</taxon>
        <taxon>Thripoidea</taxon>
        <taxon>Thripidae</taxon>
        <taxon>Megalurothrips</taxon>
    </lineage>
</organism>
<dbReference type="Pfam" id="PF07928">
    <property type="entry name" value="Vps54"/>
    <property type="match status" value="1"/>
</dbReference>
<name>A0AAV7XN18_9NEOP</name>
<dbReference type="InterPro" id="IPR012501">
    <property type="entry name" value="Vps54_C"/>
</dbReference>
<keyword evidence="6" id="KW-0333">Golgi apparatus</keyword>
<evidence type="ECO:0000313" key="11">
    <source>
        <dbReference type="EMBL" id="KAJ1526654.1"/>
    </source>
</evidence>
<evidence type="ECO:0000256" key="3">
    <source>
        <dbReference type="ARBA" id="ARBA00017665"/>
    </source>
</evidence>
<dbReference type="Pfam" id="PF10475">
    <property type="entry name" value="Vps54_N"/>
    <property type="match status" value="1"/>
</dbReference>
<evidence type="ECO:0000259" key="10">
    <source>
        <dbReference type="Pfam" id="PF10475"/>
    </source>
</evidence>
<evidence type="ECO:0000256" key="2">
    <source>
        <dbReference type="ARBA" id="ARBA00009150"/>
    </source>
</evidence>
<comment type="subcellular location">
    <subcellularLocation>
        <location evidence="1">Golgi apparatus</location>
        <location evidence="1">trans-Golgi network</location>
    </subcellularLocation>
</comment>
<evidence type="ECO:0000259" key="9">
    <source>
        <dbReference type="Pfam" id="PF07928"/>
    </source>
</evidence>
<dbReference type="InterPro" id="IPR039745">
    <property type="entry name" value="Vps54"/>
</dbReference>
<dbReference type="Gene3D" id="1.20.1280.130">
    <property type="match status" value="1"/>
</dbReference>
<dbReference type="AlphaFoldDB" id="A0AAV7XN18"/>
<evidence type="ECO:0000256" key="8">
    <source>
        <dbReference type="SAM" id="MobiDB-lite"/>
    </source>
</evidence>